<dbReference type="Proteomes" id="UP000489600">
    <property type="component" value="Unassembled WGS sequence"/>
</dbReference>
<dbReference type="OrthoDB" id="1066909at2759"/>
<dbReference type="InterPro" id="IPR011990">
    <property type="entry name" value="TPR-like_helical_dom_sf"/>
</dbReference>
<dbReference type="InterPro" id="IPR019734">
    <property type="entry name" value="TPR_rpt"/>
</dbReference>
<organism evidence="4 5">
    <name type="scientific">Arabis nemorensis</name>
    <dbReference type="NCBI Taxonomy" id="586526"/>
    <lineage>
        <taxon>Eukaryota</taxon>
        <taxon>Viridiplantae</taxon>
        <taxon>Streptophyta</taxon>
        <taxon>Embryophyta</taxon>
        <taxon>Tracheophyta</taxon>
        <taxon>Spermatophyta</taxon>
        <taxon>Magnoliopsida</taxon>
        <taxon>eudicotyledons</taxon>
        <taxon>Gunneridae</taxon>
        <taxon>Pentapetalae</taxon>
        <taxon>rosids</taxon>
        <taxon>malvids</taxon>
        <taxon>Brassicales</taxon>
        <taxon>Brassicaceae</taxon>
        <taxon>Arabideae</taxon>
        <taxon>Arabis</taxon>
    </lineage>
</organism>
<dbReference type="PANTHER" id="PTHR44943">
    <property type="entry name" value="CELLULOSE SYNTHASE OPERON PROTEIN C"/>
    <property type="match status" value="1"/>
</dbReference>
<evidence type="ECO:0000313" key="5">
    <source>
        <dbReference type="Proteomes" id="UP000489600"/>
    </source>
</evidence>
<name>A0A565B6N1_9BRAS</name>
<proteinExistence type="predicted"/>
<dbReference type="AlphaFoldDB" id="A0A565B6N1"/>
<dbReference type="PANTHER" id="PTHR44943:SF8">
    <property type="entry name" value="TPR REPEAT-CONTAINING PROTEIN MJ0263"/>
    <property type="match status" value="1"/>
</dbReference>
<accession>A0A565B6N1</accession>
<reference evidence="4" key="1">
    <citation type="submission" date="2019-07" db="EMBL/GenBank/DDBJ databases">
        <authorList>
            <person name="Dittberner H."/>
        </authorList>
    </citation>
    <scope>NUCLEOTIDE SEQUENCE [LARGE SCALE GENOMIC DNA]</scope>
</reference>
<dbReference type="Gene3D" id="1.25.40.10">
    <property type="entry name" value="Tetratricopeptide repeat domain"/>
    <property type="match status" value="2"/>
</dbReference>
<keyword evidence="5" id="KW-1185">Reference proteome</keyword>
<protein>
    <submittedName>
        <fullName evidence="4">Uncharacterized protein</fullName>
    </submittedName>
</protein>
<evidence type="ECO:0000256" key="3">
    <source>
        <dbReference type="PROSITE-ProRule" id="PRU00339"/>
    </source>
</evidence>
<dbReference type="PROSITE" id="PS50005">
    <property type="entry name" value="TPR"/>
    <property type="match status" value="1"/>
</dbReference>
<dbReference type="EMBL" id="CABITT030000003">
    <property type="protein sequence ID" value="VVA96990.1"/>
    <property type="molecule type" value="Genomic_DNA"/>
</dbReference>
<keyword evidence="1" id="KW-0677">Repeat</keyword>
<dbReference type="InterPro" id="IPR051685">
    <property type="entry name" value="Ycf3/AcsC/BcsC/TPR_MFPF"/>
</dbReference>
<dbReference type="SMART" id="SM00028">
    <property type="entry name" value="TPR"/>
    <property type="match status" value="2"/>
</dbReference>
<evidence type="ECO:0000313" key="4">
    <source>
        <dbReference type="EMBL" id="VVA96990.1"/>
    </source>
</evidence>
<evidence type="ECO:0000256" key="1">
    <source>
        <dbReference type="ARBA" id="ARBA00022737"/>
    </source>
</evidence>
<comment type="caution">
    <text evidence="4">The sequence shown here is derived from an EMBL/GenBank/DDBJ whole genome shotgun (WGS) entry which is preliminary data.</text>
</comment>
<evidence type="ECO:0000256" key="2">
    <source>
        <dbReference type="ARBA" id="ARBA00022803"/>
    </source>
</evidence>
<gene>
    <name evidence="4" type="ORF">ANE_LOCUS7435</name>
</gene>
<dbReference type="SUPFAM" id="SSF48452">
    <property type="entry name" value="TPR-like"/>
    <property type="match status" value="1"/>
</dbReference>
<sequence>MASPANFRCSKPSFNLQINLHRKFTKKIVCPPFSRDLTKSTLVRYPIIKASSSSSPTNPKPSLVKTTCITLTAAAALFAASSFYFASKPTPVTTTAEEATLEKHLETESNDVEALLSLTKIKFESKKYDQAIEILNRLIEIDPDEQKWPVMKARILSLNFQSESAIKAFEEILSKDPDRIDAYHYLVMEYFDSKPKLAELEKRISDAIERCKTKTKEIRSFRMLIALIKVMEGNPVEAIRISEELVKDDPEDYMTYMFQGLVYTLMKKEDDAAKQFEQCACILPENHPYRENAEDISEWSLIVAYDEFLCYFMAFTKLTIASSFGLIGKFVA</sequence>
<dbReference type="Pfam" id="PF14559">
    <property type="entry name" value="TPR_19"/>
    <property type="match status" value="1"/>
</dbReference>
<feature type="repeat" description="TPR" evidence="3">
    <location>
        <begin position="112"/>
        <end position="145"/>
    </location>
</feature>
<keyword evidence="2 3" id="KW-0802">TPR repeat</keyword>